<feature type="compositionally biased region" description="Polar residues" evidence="1">
    <location>
        <begin position="17"/>
        <end position="30"/>
    </location>
</feature>
<protein>
    <submittedName>
        <fullName evidence="2">Flagellar biosynthesis protein FlaG</fullName>
    </submittedName>
</protein>
<dbReference type="PANTHER" id="PTHR37166">
    <property type="entry name" value="PROTEIN FLAG"/>
    <property type="match status" value="1"/>
</dbReference>
<dbReference type="Pfam" id="PF03646">
    <property type="entry name" value="FlaG"/>
    <property type="match status" value="1"/>
</dbReference>
<name>A0A0B5K715_PSEDL</name>
<organism evidence="2 3">
    <name type="scientific">Pseudomonas plecoglossicida</name>
    <dbReference type="NCBI Taxonomy" id="70775"/>
    <lineage>
        <taxon>Bacteria</taxon>
        <taxon>Pseudomonadati</taxon>
        <taxon>Pseudomonadota</taxon>
        <taxon>Gammaproteobacteria</taxon>
        <taxon>Pseudomonadales</taxon>
        <taxon>Pseudomonadaceae</taxon>
        <taxon>Pseudomonas</taxon>
    </lineage>
</organism>
<keyword evidence="2" id="KW-0969">Cilium</keyword>
<dbReference type="KEGG" id="ppj:RK21_00722"/>
<dbReference type="EMBL" id="NTME01000005">
    <property type="protein sequence ID" value="PBJ96385.1"/>
    <property type="molecule type" value="Genomic_DNA"/>
</dbReference>
<dbReference type="SUPFAM" id="SSF160214">
    <property type="entry name" value="FlaG-like"/>
    <property type="match status" value="1"/>
</dbReference>
<accession>A0A0B5K715</accession>
<comment type="caution">
    <text evidence="2">The sequence shown here is derived from an EMBL/GenBank/DDBJ whole genome shotgun (WGS) entry which is preliminary data.</text>
</comment>
<dbReference type="PANTHER" id="PTHR37166:SF1">
    <property type="entry name" value="PROTEIN FLAG"/>
    <property type="match status" value="1"/>
</dbReference>
<dbReference type="RefSeq" id="WP_041505716.1">
    <property type="nucleotide sequence ID" value="NZ_CP010359.1"/>
</dbReference>
<feature type="region of interest" description="Disordered" evidence="1">
    <location>
        <begin position="1"/>
        <end position="43"/>
    </location>
</feature>
<keyword evidence="2" id="KW-0282">Flagellum</keyword>
<evidence type="ECO:0000313" key="3">
    <source>
        <dbReference type="Proteomes" id="UP000218102"/>
    </source>
</evidence>
<dbReference type="InterPro" id="IPR035924">
    <property type="entry name" value="FlaG-like_sf"/>
</dbReference>
<dbReference type="AlphaFoldDB" id="A0A0B5K715"/>
<dbReference type="InterPro" id="IPR005186">
    <property type="entry name" value="FlaG"/>
</dbReference>
<evidence type="ECO:0000313" key="2">
    <source>
        <dbReference type="EMBL" id="PBJ96385.1"/>
    </source>
</evidence>
<dbReference type="Proteomes" id="UP000218102">
    <property type="component" value="Unassembled WGS sequence"/>
</dbReference>
<reference evidence="2 3" key="1">
    <citation type="submission" date="2017-09" db="EMBL/GenBank/DDBJ databases">
        <authorList>
            <person name="Ehlers B."/>
            <person name="Leendertz F.H."/>
        </authorList>
    </citation>
    <scope>NUCLEOTIDE SEQUENCE [LARGE SCALE GENOMIC DNA]</scope>
    <source>
        <strain evidence="2 3">DJ-1</strain>
    </source>
</reference>
<evidence type="ECO:0000256" key="1">
    <source>
        <dbReference type="SAM" id="MobiDB-lite"/>
    </source>
</evidence>
<gene>
    <name evidence="2" type="ORF">CMV24_06575</name>
</gene>
<dbReference type="Gene3D" id="3.30.160.170">
    <property type="entry name" value="FlaG-like"/>
    <property type="match status" value="1"/>
</dbReference>
<proteinExistence type="predicted"/>
<keyword evidence="2" id="KW-0966">Cell projection</keyword>
<sequence length="116" mass="12434">MDMSVKLGLSYPASAASDASTSKRQATEQAANEPADKESKPVAKAELESAVNAIQDFVKASERQLDFLIDDSTGQVVVKVIARQSGEVIRQLPSEVALKLAENLKDANSLLFNTQV</sequence>
<feature type="compositionally biased region" description="Basic and acidic residues" evidence="1">
    <location>
        <begin position="34"/>
        <end position="43"/>
    </location>
</feature>